<gene>
    <name evidence="4" type="ORF">OS493_028553</name>
</gene>
<dbReference type="PANTHER" id="PTHR24020">
    <property type="entry name" value="COLLAGEN ALPHA"/>
    <property type="match status" value="1"/>
</dbReference>
<keyword evidence="1" id="KW-0245">EGF-like domain</keyword>
<dbReference type="InterPro" id="IPR002035">
    <property type="entry name" value="VWF_A"/>
</dbReference>
<dbReference type="PROSITE" id="PS50234">
    <property type="entry name" value="VWFA"/>
    <property type="match status" value="1"/>
</dbReference>
<dbReference type="AlphaFoldDB" id="A0A9W9YZK1"/>
<comment type="caution">
    <text evidence="4">The sequence shown here is derived from an EMBL/GenBank/DDBJ whole genome shotgun (WGS) entry which is preliminary data.</text>
</comment>
<organism evidence="4 5">
    <name type="scientific">Desmophyllum pertusum</name>
    <dbReference type="NCBI Taxonomy" id="174260"/>
    <lineage>
        <taxon>Eukaryota</taxon>
        <taxon>Metazoa</taxon>
        <taxon>Cnidaria</taxon>
        <taxon>Anthozoa</taxon>
        <taxon>Hexacorallia</taxon>
        <taxon>Scleractinia</taxon>
        <taxon>Caryophylliina</taxon>
        <taxon>Caryophylliidae</taxon>
        <taxon>Desmophyllum</taxon>
    </lineage>
</organism>
<name>A0A9W9YZK1_9CNID</name>
<keyword evidence="1" id="KW-1015">Disulfide bond</keyword>
<evidence type="ECO:0000313" key="4">
    <source>
        <dbReference type="EMBL" id="KAJ7370943.1"/>
    </source>
</evidence>
<dbReference type="PROSITE" id="PS50026">
    <property type="entry name" value="EGF_3"/>
    <property type="match status" value="1"/>
</dbReference>
<evidence type="ECO:0000259" key="2">
    <source>
        <dbReference type="PROSITE" id="PS50026"/>
    </source>
</evidence>
<evidence type="ECO:0008006" key="6">
    <source>
        <dbReference type="Google" id="ProtNLM"/>
    </source>
</evidence>
<dbReference type="InterPro" id="IPR050525">
    <property type="entry name" value="ECM_Assembly_Org"/>
</dbReference>
<dbReference type="Proteomes" id="UP001163046">
    <property type="component" value="Unassembled WGS sequence"/>
</dbReference>
<protein>
    <recommendedName>
        <fullName evidence="6">VWFA domain-containing protein</fullName>
    </recommendedName>
</protein>
<feature type="domain" description="VWFA" evidence="3">
    <location>
        <begin position="43"/>
        <end position="194"/>
    </location>
</feature>
<dbReference type="SUPFAM" id="SSF53300">
    <property type="entry name" value="vWA-like"/>
    <property type="match status" value="1"/>
</dbReference>
<feature type="domain" description="EGF-like" evidence="2">
    <location>
        <begin position="1"/>
        <end position="18"/>
    </location>
</feature>
<dbReference type="Gene3D" id="3.40.50.410">
    <property type="entry name" value="von Willebrand factor, type A domain"/>
    <property type="match status" value="1"/>
</dbReference>
<accession>A0A9W9YZK1</accession>
<dbReference type="CDD" id="cd01450">
    <property type="entry name" value="vWFA_subfamily_ECM"/>
    <property type="match status" value="1"/>
</dbReference>
<dbReference type="SMART" id="SM00327">
    <property type="entry name" value="VWA"/>
    <property type="match status" value="1"/>
</dbReference>
<dbReference type="EMBL" id="MU826853">
    <property type="protein sequence ID" value="KAJ7370943.1"/>
    <property type="molecule type" value="Genomic_DNA"/>
</dbReference>
<dbReference type="Pfam" id="PF00092">
    <property type="entry name" value="VWA"/>
    <property type="match status" value="1"/>
</dbReference>
<comment type="caution">
    <text evidence="1">Lacks conserved residue(s) required for the propagation of feature annotation.</text>
</comment>
<dbReference type="OrthoDB" id="5947595at2759"/>
<dbReference type="PROSITE" id="PS00022">
    <property type="entry name" value="EGF_1"/>
    <property type="match status" value="1"/>
</dbReference>
<dbReference type="InterPro" id="IPR036465">
    <property type="entry name" value="vWFA_dom_sf"/>
</dbReference>
<feature type="disulfide bond" evidence="1">
    <location>
        <begin position="8"/>
        <end position="17"/>
    </location>
</feature>
<keyword evidence="5" id="KW-1185">Reference proteome</keyword>
<dbReference type="InterPro" id="IPR000742">
    <property type="entry name" value="EGF"/>
</dbReference>
<evidence type="ECO:0000256" key="1">
    <source>
        <dbReference type="PROSITE-ProRule" id="PRU00076"/>
    </source>
</evidence>
<reference evidence="4" key="1">
    <citation type="submission" date="2023-01" db="EMBL/GenBank/DDBJ databases">
        <title>Genome assembly of the deep-sea coral Lophelia pertusa.</title>
        <authorList>
            <person name="Herrera S."/>
            <person name="Cordes E."/>
        </authorList>
    </citation>
    <scope>NUCLEOTIDE SEQUENCE</scope>
    <source>
        <strain evidence="4">USNM1676648</strain>
        <tissue evidence="4">Polyp</tissue>
    </source>
</reference>
<dbReference type="PANTHER" id="PTHR24020:SF20">
    <property type="entry name" value="PH DOMAIN-CONTAINING PROTEIN"/>
    <property type="match status" value="1"/>
</dbReference>
<proteinExistence type="predicted"/>
<evidence type="ECO:0000313" key="5">
    <source>
        <dbReference type="Proteomes" id="UP001163046"/>
    </source>
</evidence>
<evidence type="ECO:0000259" key="3">
    <source>
        <dbReference type="PROSITE" id="PS50234"/>
    </source>
</evidence>
<sequence length="195" mass="21531">MGSFHCLCPPGIQGRLCEQVCSKSAKSGRYDLGLVIDGSEVWLPVSAEGTHYGIIVYSNDAKIIVRFSERWYHALLSLKLRVLGMEFPDGDTRTDKALKMAGTELYKAGEDRDQVPNVLVVITDGKTAQGSEPYKRVLKPLKDHDVDVIAVGIGDQISKAELTEIAMGKQDRVIQVDKVEDLNINKLSEMIHSIC</sequence>
<dbReference type="CDD" id="cd00054">
    <property type="entry name" value="EGF_CA"/>
    <property type="match status" value="1"/>
</dbReference>